<organism evidence="1 2">
    <name type="scientific">Sorangium cellulosum</name>
    <name type="common">Polyangium cellulosum</name>
    <dbReference type="NCBI Taxonomy" id="56"/>
    <lineage>
        <taxon>Bacteria</taxon>
        <taxon>Pseudomonadati</taxon>
        <taxon>Myxococcota</taxon>
        <taxon>Polyangia</taxon>
        <taxon>Polyangiales</taxon>
        <taxon>Polyangiaceae</taxon>
        <taxon>Sorangium</taxon>
    </lineage>
</organism>
<dbReference type="Proteomes" id="UP000075260">
    <property type="component" value="Unassembled WGS sequence"/>
</dbReference>
<proteinExistence type="predicted"/>
<dbReference type="AlphaFoldDB" id="A0A150QQW2"/>
<evidence type="ECO:0008006" key="3">
    <source>
        <dbReference type="Google" id="ProtNLM"/>
    </source>
</evidence>
<accession>A0A150QQW2</accession>
<reference evidence="1 2" key="1">
    <citation type="submission" date="2014-02" db="EMBL/GenBank/DDBJ databases">
        <title>The small core and large imbalanced accessory genome model reveals a collaborative survival strategy of Sorangium cellulosum strains in nature.</title>
        <authorList>
            <person name="Han K."/>
            <person name="Peng R."/>
            <person name="Blom J."/>
            <person name="Li Y.-Z."/>
        </authorList>
    </citation>
    <scope>NUCLEOTIDE SEQUENCE [LARGE SCALE GENOMIC DNA]</scope>
    <source>
        <strain evidence="1 2">So0008-312</strain>
    </source>
</reference>
<protein>
    <recommendedName>
        <fullName evidence="3">PIN domain-containing protein</fullName>
    </recommendedName>
</protein>
<gene>
    <name evidence="1" type="ORF">BE15_15245</name>
</gene>
<evidence type="ECO:0000313" key="1">
    <source>
        <dbReference type="EMBL" id="KYF70349.1"/>
    </source>
</evidence>
<dbReference type="InterPro" id="IPR029060">
    <property type="entry name" value="PIN-like_dom_sf"/>
</dbReference>
<sequence length="96" mass="10211">MKLAFDTSVLVAGLHRAHPHHGRAVVWIDAVAEGQDHRFVLVGRSRIAAGVVMGQDEAVGGHVQRRAQDDGAADVEDVVGTAREQAPSRTIGARAR</sequence>
<evidence type="ECO:0000313" key="2">
    <source>
        <dbReference type="Proteomes" id="UP000075260"/>
    </source>
</evidence>
<name>A0A150QQW2_SORCE</name>
<dbReference type="SUPFAM" id="SSF88723">
    <property type="entry name" value="PIN domain-like"/>
    <property type="match status" value="1"/>
</dbReference>
<comment type="caution">
    <text evidence="1">The sequence shown here is derived from an EMBL/GenBank/DDBJ whole genome shotgun (WGS) entry which is preliminary data.</text>
</comment>
<dbReference type="EMBL" id="JEMA01000405">
    <property type="protein sequence ID" value="KYF70349.1"/>
    <property type="molecule type" value="Genomic_DNA"/>
</dbReference>